<dbReference type="OrthoDB" id="10672143at2759"/>
<evidence type="ECO:0000313" key="2">
    <source>
        <dbReference type="Proteomes" id="UP000219813"/>
    </source>
</evidence>
<protein>
    <submittedName>
        <fullName evidence="1">Fam-l protein</fullName>
    </submittedName>
</protein>
<dbReference type="AlphaFoldDB" id="A0A1D3JN22"/>
<dbReference type="KEGG" id="pmal:PMUG01_07050600"/>
<dbReference type="Proteomes" id="UP000219813">
    <property type="component" value="Chromosome 7"/>
</dbReference>
<dbReference type="Pfam" id="PF12420">
    <property type="entry name" value="DUF3671"/>
    <property type="match status" value="1"/>
</dbReference>
<dbReference type="EMBL" id="LT594628">
    <property type="protein sequence ID" value="SBT88042.1"/>
    <property type="molecule type" value="Genomic_DNA"/>
</dbReference>
<dbReference type="InterPro" id="IPR022139">
    <property type="entry name" value="Fam-L/Fam-M-like_plasmodium"/>
</dbReference>
<dbReference type="GeneID" id="39868067"/>
<keyword evidence="2" id="KW-1185">Reference proteome</keyword>
<dbReference type="RefSeq" id="XP_028860963.1">
    <property type="nucleotide sequence ID" value="XM_029004257.1"/>
</dbReference>
<name>A0A1D3JN22_PLAMA</name>
<accession>A0A1D3JN22</accession>
<organism evidence="1 2">
    <name type="scientific">Plasmodium malariae</name>
    <dbReference type="NCBI Taxonomy" id="5858"/>
    <lineage>
        <taxon>Eukaryota</taxon>
        <taxon>Sar</taxon>
        <taxon>Alveolata</taxon>
        <taxon>Apicomplexa</taxon>
        <taxon>Aconoidasida</taxon>
        <taxon>Haemosporida</taxon>
        <taxon>Plasmodiidae</taxon>
        <taxon>Plasmodium</taxon>
        <taxon>Plasmodium (Plasmodium)</taxon>
    </lineage>
</organism>
<evidence type="ECO:0000313" key="1">
    <source>
        <dbReference type="EMBL" id="SBT88042.1"/>
    </source>
</evidence>
<sequence length="292" mass="34683">MLLKNYIMDQKIKLLFFIKISSFILISWIWNLRNEMSISKKSLSMKCNPGKKLDAVEYRILTKYKKDKDSCDVCLKEYIPNCGSNENKDISINEKWPKTKNKLSNIDSSKSAKDHKQIMKYKSCIFESKKYSHMEKKIFKELDFEYFLKNNRTISDKTYKKIILKKYGLRFAFPLLLFLLLFLSLMLDSFMNLGLMRGMYSILNLCAGGGWSAPLRKVLSDERFKWLFESMEKVTIEKQGSQKIVTHVYIPSFFRLIIYVIPLIIFGVTLISRTIYYHKKVKKYEKIKFKKR</sequence>
<gene>
    <name evidence="1" type="primary">PmUG01_07050600</name>
    <name evidence="1" type="ORF">PMUG01_07050600</name>
</gene>
<dbReference type="VEuPathDB" id="PlasmoDB:PmUG01_07050600"/>
<reference evidence="1 2" key="1">
    <citation type="submission" date="2016-06" db="EMBL/GenBank/DDBJ databases">
        <authorList>
            <consortium name="Pathogen Informatics"/>
        </authorList>
    </citation>
    <scope>NUCLEOTIDE SEQUENCE [LARGE SCALE GENOMIC DNA]</scope>
</reference>
<proteinExistence type="predicted"/>